<sequence length="259" mass="29825">MYFIIYLLSRNKRQATLILYIFADGIQRIKPKLIFHGVARASGQIYNKEKHLYHSGVTVEFNSTAYNNEELFMQWIDEELIPTANQTDTLLVMDVVTFHKTDLILERLKLANIITALIPPGCTSLLQPLDTAINGLFKQWLKEESDQYMESIESEHPNFKWSTSDKRIMTTHIVAKAAQRLEQEKKKMVAQSFIQCGISIRPDRSEDSQIKVKDIPSTAIDFTGWESINFGVEYVKDELFKEVPEALDNMEEVVLDGEM</sequence>
<dbReference type="STRING" id="5539.A0A3E2H405"/>
<evidence type="ECO:0000313" key="2">
    <source>
        <dbReference type="EMBL" id="RFU28124.1"/>
    </source>
</evidence>
<dbReference type="EMBL" id="NCSJ02000175">
    <property type="protein sequence ID" value="RFU28124.1"/>
    <property type="molecule type" value="Genomic_DNA"/>
</dbReference>
<dbReference type="AlphaFoldDB" id="A0A3E2H405"/>
<accession>A0A3E2H405</accession>
<dbReference type="InterPro" id="IPR004875">
    <property type="entry name" value="DDE_SF_endonuclease_dom"/>
</dbReference>
<dbReference type="Proteomes" id="UP000258309">
    <property type="component" value="Unassembled WGS sequence"/>
</dbReference>
<gene>
    <name evidence="2" type="ORF">B7463_g8235</name>
</gene>
<feature type="non-terminal residue" evidence="2">
    <location>
        <position position="1"/>
    </location>
</feature>
<dbReference type="GO" id="GO:0003676">
    <property type="term" value="F:nucleic acid binding"/>
    <property type="evidence" value="ECO:0007669"/>
    <property type="project" value="InterPro"/>
</dbReference>
<feature type="domain" description="DDE-1" evidence="1">
    <location>
        <begin position="12"/>
        <end position="145"/>
    </location>
</feature>
<organism evidence="2 3">
    <name type="scientific">Scytalidium lignicola</name>
    <name type="common">Hyphomycete</name>
    <dbReference type="NCBI Taxonomy" id="5539"/>
    <lineage>
        <taxon>Eukaryota</taxon>
        <taxon>Fungi</taxon>
        <taxon>Dikarya</taxon>
        <taxon>Ascomycota</taxon>
        <taxon>Pezizomycotina</taxon>
        <taxon>Leotiomycetes</taxon>
        <taxon>Leotiomycetes incertae sedis</taxon>
        <taxon>Scytalidium</taxon>
    </lineage>
</organism>
<name>A0A3E2H405_SCYLI</name>
<comment type="caution">
    <text evidence="2">The sequence shown here is derived from an EMBL/GenBank/DDBJ whole genome shotgun (WGS) entry which is preliminary data.</text>
</comment>
<reference evidence="2 3" key="1">
    <citation type="submission" date="2018-05" db="EMBL/GenBank/DDBJ databases">
        <title>Draft genome sequence of Scytalidium lignicola DSM 105466, a ubiquitous saprotrophic fungus.</title>
        <authorList>
            <person name="Buettner E."/>
            <person name="Gebauer A.M."/>
            <person name="Hofrichter M."/>
            <person name="Liers C."/>
            <person name="Kellner H."/>
        </authorList>
    </citation>
    <scope>NUCLEOTIDE SEQUENCE [LARGE SCALE GENOMIC DNA]</scope>
    <source>
        <strain evidence="2 3">DSM 105466</strain>
    </source>
</reference>
<evidence type="ECO:0000313" key="3">
    <source>
        <dbReference type="Proteomes" id="UP000258309"/>
    </source>
</evidence>
<feature type="non-terminal residue" evidence="2">
    <location>
        <position position="259"/>
    </location>
</feature>
<dbReference type="Pfam" id="PF03184">
    <property type="entry name" value="DDE_1"/>
    <property type="match status" value="1"/>
</dbReference>
<proteinExistence type="predicted"/>
<dbReference type="OMA" id="WESINFG"/>
<keyword evidence="3" id="KW-1185">Reference proteome</keyword>
<dbReference type="OrthoDB" id="5427804at2759"/>
<protein>
    <recommendedName>
        <fullName evidence="1">DDE-1 domain-containing protein</fullName>
    </recommendedName>
</protein>
<evidence type="ECO:0000259" key="1">
    <source>
        <dbReference type="Pfam" id="PF03184"/>
    </source>
</evidence>